<protein>
    <submittedName>
        <fullName evidence="1">Uncharacterized protein</fullName>
    </submittedName>
</protein>
<comment type="caution">
    <text evidence="1">The sequence shown here is derived from an EMBL/GenBank/DDBJ whole genome shotgun (WGS) entry which is preliminary data.</text>
</comment>
<sequence>MQCKKVYYNKYKNLNNKEEAFIYAKKLFDEDNTYENYKNARNLLNNVAEIKDFKAETINKLKKKDSYISMEILSYEGDVGELFNIVSNYKIDEGYYEFKYLVKSLIYRCFYESKITGNNICELLEVIEKENDNGIIDMIPLLMDKENKEVYLVKVIEILRKMVEFHFQVGTRSSYAKGAYYCSVAKDIYEFLNRKAEFESYYRNIMLQNKRRPALRDEMERRMNN</sequence>
<evidence type="ECO:0000313" key="1">
    <source>
        <dbReference type="EMBL" id="MBB6714871.1"/>
    </source>
</evidence>
<dbReference type="EMBL" id="JACKWY010000004">
    <property type="protein sequence ID" value="MBB6714871.1"/>
    <property type="molecule type" value="Genomic_DNA"/>
</dbReference>
<dbReference type="Proteomes" id="UP000585258">
    <property type="component" value="Unassembled WGS sequence"/>
</dbReference>
<evidence type="ECO:0000313" key="2">
    <source>
        <dbReference type="Proteomes" id="UP000585258"/>
    </source>
</evidence>
<accession>A0A7X0VSR1</accession>
<reference evidence="1 2" key="1">
    <citation type="submission" date="2020-08" db="EMBL/GenBank/DDBJ databases">
        <title>Clostridia isolated from Swiss meat.</title>
        <authorList>
            <person name="Wambui J."/>
            <person name="Stevens M.J.A."/>
            <person name="Stephan R."/>
        </authorList>
    </citation>
    <scope>NUCLEOTIDE SEQUENCE [LARGE SCALE GENOMIC DNA]</scope>
    <source>
        <strain evidence="1 2">CM001</strain>
    </source>
</reference>
<dbReference type="AlphaFoldDB" id="A0A7X0VSR1"/>
<organism evidence="1 2">
    <name type="scientific">Clostridium gasigenes</name>
    <dbReference type="NCBI Taxonomy" id="94869"/>
    <lineage>
        <taxon>Bacteria</taxon>
        <taxon>Bacillati</taxon>
        <taxon>Bacillota</taxon>
        <taxon>Clostridia</taxon>
        <taxon>Eubacteriales</taxon>
        <taxon>Clostridiaceae</taxon>
        <taxon>Clostridium</taxon>
    </lineage>
</organism>
<name>A0A7X0VSR1_9CLOT</name>
<proteinExistence type="predicted"/>
<gene>
    <name evidence="1" type="ORF">H7E68_09025</name>
</gene>
<dbReference type="RefSeq" id="WP_185164338.1">
    <property type="nucleotide sequence ID" value="NZ_JACKWY010000004.1"/>
</dbReference>